<dbReference type="Gene3D" id="1.20.5.110">
    <property type="match status" value="1"/>
</dbReference>
<dbReference type="GO" id="GO:0015276">
    <property type="term" value="F:ligand-gated monoatomic ion channel activity"/>
    <property type="evidence" value="ECO:0007669"/>
    <property type="project" value="InterPro"/>
</dbReference>
<evidence type="ECO:0000256" key="5">
    <source>
        <dbReference type="ARBA" id="ARBA00023065"/>
    </source>
</evidence>
<keyword evidence="15" id="KW-1185">Reference proteome</keyword>
<feature type="transmembrane region" description="Helical" evidence="10">
    <location>
        <begin position="220"/>
        <end position="244"/>
    </location>
</feature>
<dbReference type="GO" id="GO:0016020">
    <property type="term" value="C:membrane"/>
    <property type="evidence" value="ECO:0007669"/>
    <property type="project" value="UniProtKB-SubCell"/>
</dbReference>
<evidence type="ECO:0000313" key="15">
    <source>
        <dbReference type="Proteomes" id="UP000251800"/>
    </source>
</evidence>
<feature type="signal peptide" evidence="11">
    <location>
        <begin position="1"/>
        <end position="29"/>
    </location>
</feature>
<dbReference type="InterPro" id="IPR001638">
    <property type="entry name" value="Solute-binding_3/MltF_N"/>
</dbReference>
<evidence type="ECO:0000256" key="9">
    <source>
        <dbReference type="ARBA" id="ARBA00023303"/>
    </source>
</evidence>
<name>A0A363UNF3_9GAMM</name>
<dbReference type="RefSeq" id="WP_109719050.1">
    <property type="nucleotide sequence ID" value="NZ_QEQK01000003.1"/>
</dbReference>
<keyword evidence="6 10" id="KW-0472">Membrane</keyword>
<keyword evidence="2" id="KW-0813">Transport</keyword>
<keyword evidence="8" id="KW-0325">Glycoprotein</keyword>
<keyword evidence="7" id="KW-0675">Receptor</keyword>
<dbReference type="Pfam" id="PF00060">
    <property type="entry name" value="Lig_chan"/>
    <property type="match status" value="1"/>
</dbReference>
<comment type="subcellular location">
    <subcellularLocation>
        <location evidence="1">Membrane</location>
        <topology evidence="1">Multi-pass membrane protein</topology>
    </subcellularLocation>
</comment>
<accession>A0A363UNF3</accession>
<dbReference type="EMBL" id="QEQK01000003">
    <property type="protein sequence ID" value="PWN56970.1"/>
    <property type="molecule type" value="Genomic_DNA"/>
</dbReference>
<evidence type="ECO:0000313" key="14">
    <source>
        <dbReference type="EMBL" id="PWN56970.1"/>
    </source>
</evidence>
<dbReference type="AlphaFoldDB" id="A0A363UNF3"/>
<dbReference type="Pfam" id="PF00497">
    <property type="entry name" value="SBP_bac_3"/>
    <property type="match status" value="1"/>
</dbReference>
<gene>
    <name evidence="14" type="ORF">DEH80_03255</name>
</gene>
<dbReference type="InterPro" id="IPR015683">
    <property type="entry name" value="Ionotropic_Glu_rcpt"/>
</dbReference>
<dbReference type="Proteomes" id="UP000251800">
    <property type="component" value="Unassembled WGS sequence"/>
</dbReference>
<evidence type="ECO:0000256" key="4">
    <source>
        <dbReference type="ARBA" id="ARBA00022989"/>
    </source>
</evidence>
<keyword evidence="5" id="KW-0406">Ion transport</keyword>
<dbReference type="SMART" id="SM00079">
    <property type="entry name" value="PBPe"/>
    <property type="match status" value="1"/>
</dbReference>
<keyword evidence="9" id="KW-0407">Ion channel</keyword>
<evidence type="ECO:0000256" key="6">
    <source>
        <dbReference type="ARBA" id="ARBA00023136"/>
    </source>
</evidence>
<dbReference type="SMART" id="SM00062">
    <property type="entry name" value="PBPb"/>
    <property type="match status" value="1"/>
</dbReference>
<evidence type="ECO:0000256" key="1">
    <source>
        <dbReference type="ARBA" id="ARBA00004141"/>
    </source>
</evidence>
<keyword evidence="11" id="KW-0732">Signal</keyword>
<evidence type="ECO:0000256" key="10">
    <source>
        <dbReference type="SAM" id="Phobius"/>
    </source>
</evidence>
<comment type="caution">
    <text evidence="14">The sequence shown here is derived from an EMBL/GenBank/DDBJ whole genome shotgun (WGS) entry which is preliminary data.</text>
</comment>
<protein>
    <submittedName>
        <fullName evidence="14">ABC transporter substrate-binding protein</fullName>
    </submittedName>
</protein>
<dbReference type="SUPFAM" id="SSF53850">
    <property type="entry name" value="Periplasmic binding protein-like II"/>
    <property type="match status" value="1"/>
</dbReference>
<evidence type="ECO:0000256" key="2">
    <source>
        <dbReference type="ARBA" id="ARBA00022448"/>
    </source>
</evidence>
<organism evidence="14 15">
    <name type="scientific">Abyssibacter profundi</name>
    <dbReference type="NCBI Taxonomy" id="2182787"/>
    <lineage>
        <taxon>Bacteria</taxon>
        <taxon>Pseudomonadati</taxon>
        <taxon>Pseudomonadota</taxon>
        <taxon>Gammaproteobacteria</taxon>
        <taxon>Chromatiales</taxon>
        <taxon>Oceanococcaceae</taxon>
        <taxon>Abyssibacter</taxon>
    </lineage>
</organism>
<evidence type="ECO:0000256" key="3">
    <source>
        <dbReference type="ARBA" id="ARBA00022692"/>
    </source>
</evidence>
<dbReference type="OrthoDB" id="9799090at2"/>
<dbReference type="SUPFAM" id="SSF81324">
    <property type="entry name" value="Voltage-gated potassium channels"/>
    <property type="match status" value="1"/>
</dbReference>
<evidence type="ECO:0000259" key="12">
    <source>
        <dbReference type="SMART" id="SM00062"/>
    </source>
</evidence>
<dbReference type="Gene3D" id="3.40.190.10">
    <property type="entry name" value="Periplasmic binding protein-like II"/>
    <property type="match status" value="2"/>
</dbReference>
<dbReference type="InterPro" id="IPR001320">
    <property type="entry name" value="Iontro_rcpt_C"/>
</dbReference>
<dbReference type="PANTHER" id="PTHR18966">
    <property type="entry name" value="IONOTROPIC GLUTAMATE RECEPTOR"/>
    <property type="match status" value="1"/>
</dbReference>
<evidence type="ECO:0000256" key="11">
    <source>
        <dbReference type="SAM" id="SignalP"/>
    </source>
</evidence>
<feature type="domain" description="Ionotropic glutamate receptor C-terminal" evidence="13">
    <location>
        <begin position="44"/>
        <end position="372"/>
    </location>
</feature>
<evidence type="ECO:0000256" key="7">
    <source>
        <dbReference type="ARBA" id="ARBA00023170"/>
    </source>
</evidence>
<dbReference type="Gene3D" id="1.10.287.70">
    <property type="match status" value="1"/>
</dbReference>
<evidence type="ECO:0000259" key="13">
    <source>
        <dbReference type="SMART" id="SM00079"/>
    </source>
</evidence>
<sequence length="372" mass="39559">MTLTARQPARPLIGLLATLLALLVTPAWAQPPTGPQTLPLDNAELRVGIKQAPPFVIKGEDGQWSGLAVELWRRTAARTQTPYVLVEQPSPGAIIEAVSAGRIDVGVGALSVTPERERSIDFTLPYFNAGLGIATARADRGVLTTLKRLLSWQFLSAVAVLVLVLLAVGVLIWALERRRNAEQFGGRASQGIGNGFWWSAVTMTTVGYGDKAPVTPAGRLVALVWMFVSVITVSGFTAAIASSFTVDQLSSRIQGPADLPTVRVGALAEAAAVAYLPELGVRPRRFATLEAAVQALGGGDIDAVVHDAPILRATLAEGGHHNLVVLDPLLRPEDYAFVVAQGSPLREQLNPALLEVIQGEDWAGLQARYIGR</sequence>
<dbReference type="PRINTS" id="PR00169">
    <property type="entry name" value="KCHANNEL"/>
</dbReference>
<proteinExistence type="predicted"/>
<evidence type="ECO:0000256" key="8">
    <source>
        <dbReference type="ARBA" id="ARBA00023180"/>
    </source>
</evidence>
<keyword evidence="3 10" id="KW-0812">Transmembrane</keyword>
<feature type="domain" description="Solute-binding protein family 3/N-terminal" evidence="12">
    <location>
        <begin position="44"/>
        <end position="372"/>
    </location>
</feature>
<feature type="transmembrane region" description="Helical" evidence="10">
    <location>
        <begin position="152"/>
        <end position="175"/>
    </location>
</feature>
<reference evidence="14 15" key="1">
    <citation type="submission" date="2018-05" db="EMBL/GenBank/DDBJ databases">
        <title>Abyssibacter profundi OUC007T gen. nov., sp. nov, a marine bacterium isolated from seawater of the Mariana Trench.</title>
        <authorList>
            <person name="Zhou S."/>
        </authorList>
    </citation>
    <scope>NUCLEOTIDE SEQUENCE [LARGE SCALE GENOMIC DNA]</scope>
    <source>
        <strain evidence="14 15">OUC007</strain>
    </source>
</reference>
<keyword evidence="4 10" id="KW-1133">Transmembrane helix</keyword>
<feature type="chain" id="PRO_5016628448" evidence="11">
    <location>
        <begin position="30"/>
        <end position="372"/>
    </location>
</feature>